<gene>
    <name evidence="1" type="ORF">FOQG_18280</name>
</gene>
<dbReference type="EMBL" id="KI979426">
    <property type="protein sequence ID" value="EXK76997.1"/>
    <property type="molecule type" value="Genomic_DNA"/>
</dbReference>
<evidence type="ECO:0000313" key="2">
    <source>
        <dbReference type="Proteomes" id="UP000030663"/>
    </source>
</evidence>
<proteinExistence type="predicted"/>
<keyword evidence="2" id="KW-1185">Reference proteome</keyword>
<sequence>MWYGKFDNGYNIVHHRILPPQGSGRLYCFFPVVHHDRLPGSDNHCVCNRRLP</sequence>
<organism evidence="1 2">
    <name type="scientific">Fusarium oxysporum f. sp. raphani 54005</name>
    <dbReference type="NCBI Taxonomy" id="1089458"/>
    <lineage>
        <taxon>Eukaryota</taxon>
        <taxon>Fungi</taxon>
        <taxon>Dikarya</taxon>
        <taxon>Ascomycota</taxon>
        <taxon>Pezizomycotina</taxon>
        <taxon>Sordariomycetes</taxon>
        <taxon>Hypocreomycetidae</taxon>
        <taxon>Hypocreales</taxon>
        <taxon>Nectriaceae</taxon>
        <taxon>Fusarium</taxon>
        <taxon>Fusarium oxysporum species complex</taxon>
    </lineage>
</organism>
<evidence type="ECO:0000313" key="1">
    <source>
        <dbReference type="EMBL" id="EXK76997.1"/>
    </source>
</evidence>
<accession>X0C2I2</accession>
<dbReference type="AlphaFoldDB" id="X0C2I2"/>
<name>X0C2I2_FUSOX</name>
<reference evidence="1 2" key="1">
    <citation type="submission" date="2011-11" db="EMBL/GenBank/DDBJ databases">
        <title>The Genome Sequence of Fusarium oxysporum PHW815.</title>
        <authorList>
            <consortium name="The Broad Institute Genome Sequencing Platform"/>
            <person name="Ma L.-J."/>
            <person name="Gale L.R."/>
            <person name="Schwartz D.C."/>
            <person name="Zhou S."/>
            <person name="Corby-Kistler H."/>
            <person name="Young S.K."/>
            <person name="Zeng Q."/>
            <person name="Gargeya S."/>
            <person name="Fitzgerald M."/>
            <person name="Haas B."/>
            <person name="Abouelleil A."/>
            <person name="Alvarado L."/>
            <person name="Arachchi H.M."/>
            <person name="Berlin A."/>
            <person name="Brown A."/>
            <person name="Chapman S.B."/>
            <person name="Chen Z."/>
            <person name="Dunbar C."/>
            <person name="Freedman E."/>
            <person name="Gearin G."/>
            <person name="Goldberg J."/>
            <person name="Griggs A."/>
            <person name="Gujja S."/>
            <person name="Heiman D."/>
            <person name="Howarth C."/>
            <person name="Larson L."/>
            <person name="Lui A."/>
            <person name="MacDonald P.J.P."/>
            <person name="Montmayeur A."/>
            <person name="Murphy C."/>
            <person name="Neiman D."/>
            <person name="Pearson M."/>
            <person name="Priest M."/>
            <person name="Roberts A."/>
            <person name="Saif S."/>
            <person name="Shea T."/>
            <person name="Shenoy N."/>
            <person name="Sisk P."/>
            <person name="Stolte C."/>
            <person name="Sykes S."/>
            <person name="Wortman J."/>
            <person name="Nusbaum C."/>
            <person name="Birren B."/>
        </authorList>
    </citation>
    <scope>NUCLEOTIDE SEQUENCE [LARGE SCALE GENOMIC DNA]</scope>
    <source>
        <strain evidence="1 2">54005</strain>
    </source>
</reference>
<dbReference type="HOGENOM" id="CLU_3087332_0_0_1"/>
<dbReference type="Proteomes" id="UP000030663">
    <property type="component" value="Unassembled WGS sequence"/>
</dbReference>
<protein>
    <submittedName>
        <fullName evidence="1">Uncharacterized protein</fullName>
    </submittedName>
</protein>